<protein>
    <recommendedName>
        <fullName evidence="1">M23ase beta-sheet core domain-containing protein</fullName>
    </recommendedName>
</protein>
<dbReference type="Proteomes" id="UP000033847">
    <property type="component" value="Unassembled WGS sequence"/>
</dbReference>
<name>A0A0G1BHX1_UNCKA</name>
<organism evidence="2 3">
    <name type="scientific">candidate division WWE3 bacterium GW2011_GWF1_42_14</name>
    <dbReference type="NCBI Taxonomy" id="1619138"/>
    <lineage>
        <taxon>Bacteria</taxon>
        <taxon>Katanobacteria</taxon>
    </lineage>
</organism>
<dbReference type="Gene3D" id="2.70.70.10">
    <property type="entry name" value="Glucose Permease (Domain IIA)"/>
    <property type="match status" value="1"/>
</dbReference>
<dbReference type="InterPro" id="IPR016047">
    <property type="entry name" value="M23ase_b-sheet_dom"/>
</dbReference>
<dbReference type="AlphaFoldDB" id="A0A0G1BHX1"/>
<dbReference type="GO" id="GO:0004222">
    <property type="term" value="F:metalloendopeptidase activity"/>
    <property type="evidence" value="ECO:0007669"/>
    <property type="project" value="TreeGrafter"/>
</dbReference>
<evidence type="ECO:0000313" key="2">
    <source>
        <dbReference type="EMBL" id="KKS37053.1"/>
    </source>
</evidence>
<comment type="caution">
    <text evidence="2">The sequence shown here is derived from an EMBL/GenBank/DDBJ whole genome shotgun (WGS) entry which is preliminary data.</text>
</comment>
<evidence type="ECO:0000313" key="3">
    <source>
        <dbReference type="Proteomes" id="UP000033847"/>
    </source>
</evidence>
<dbReference type="PANTHER" id="PTHR21666">
    <property type="entry name" value="PEPTIDASE-RELATED"/>
    <property type="match status" value="1"/>
</dbReference>
<dbReference type="CDD" id="cd12797">
    <property type="entry name" value="M23_peptidase"/>
    <property type="match status" value="1"/>
</dbReference>
<dbReference type="Gene3D" id="2.130.10.10">
    <property type="entry name" value="YVTN repeat-like/Quinoprotein amine dehydrogenase"/>
    <property type="match status" value="1"/>
</dbReference>
<dbReference type="InterPro" id="IPR011055">
    <property type="entry name" value="Dup_hybrid_motif"/>
</dbReference>
<dbReference type="PANTHER" id="PTHR21666:SF270">
    <property type="entry name" value="MUREIN HYDROLASE ACTIVATOR ENVC"/>
    <property type="match status" value="1"/>
</dbReference>
<gene>
    <name evidence="2" type="ORF">UV00_C0018G0017</name>
</gene>
<dbReference type="EMBL" id="LCCU01000018">
    <property type="protein sequence ID" value="KKS37053.1"/>
    <property type="molecule type" value="Genomic_DNA"/>
</dbReference>
<dbReference type="InterPro" id="IPR050570">
    <property type="entry name" value="Cell_wall_metabolism_enzyme"/>
</dbReference>
<sequence length="763" mass="83751">MLLAICKTTASDWTSVSTPTNKLTTIEVTPEGIAAAEFDDRLWLNPYNGVYLSEDTGVTWAKVGLQGKGVKILKYKNGQLYAGTFYTTSTSRGLFVSRYPYSDWEHLGPAYNVTSIDNCGDYIYMGTTHNGLQVSPDKGNSWSQKIGAGVEGPEIVTVYCWDESVLASTRTIVYKSKDCGETWEALSEFNGISIYSFTRTGNYIAASGTGYEGIYISEDGGENWEKMPLPGLDISRKVTSQGQYLYTANGREVLSTLNRYKSTEDTFLDLINTTDVIDLEAYEPSEYTLLALNSSGKIFKKAIDDYLYSPVLDPPLNLQNDWELVEQINSYFDHEYPFLGYQHRPEPSETGSTTLKYNGEKAPIPAIYYSSHNGVDFDAEYGDPVLASAGGNASYYYCGDCGNTIKIDHGNGLQTVYMHLQNNPVVQGNSVIRVNNGDEIGKVGLTGRTTGPHIHFGVVSDVDGDGLFSDEYPHGVTDPFGWNYSKLTDPWSELSWNDSLGTHTGTLSRNLWKILAPAKQSTPLLNSARVTLGNKVVEIINDAGKSFLRLTLEHNSKPLIEPPSPGMDYVKGTAFVINVVDQLGNLSSAAAEVRIKLSISPEELVRFIPATIKIFRWDNLVASWVETASSYDSSTGVVEGILGHFSYFAAFGESSSSQPVYTQINISPEPIDGVVDTFPEVSFSGNGTFTVYSLDGGLTWRDYSQVINLDKPGLFDILYKSVGGEGKWEETKSFVLKVGTDLATKRIRIVGASFAVSEDDTSP</sequence>
<dbReference type="Pfam" id="PF01551">
    <property type="entry name" value="Peptidase_M23"/>
    <property type="match status" value="1"/>
</dbReference>
<feature type="domain" description="M23ase beta-sheet core" evidence="1">
    <location>
        <begin position="371"/>
        <end position="459"/>
    </location>
</feature>
<dbReference type="SUPFAM" id="SSF51261">
    <property type="entry name" value="Duplicated hybrid motif"/>
    <property type="match status" value="1"/>
</dbReference>
<dbReference type="SUPFAM" id="SSF110296">
    <property type="entry name" value="Oligoxyloglucan reducing end-specific cellobiohydrolase"/>
    <property type="match status" value="1"/>
</dbReference>
<reference evidence="2 3" key="1">
    <citation type="journal article" date="2015" name="Nature">
        <title>rRNA introns, odd ribosomes, and small enigmatic genomes across a large radiation of phyla.</title>
        <authorList>
            <person name="Brown C.T."/>
            <person name="Hug L.A."/>
            <person name="Thomas B.C."/>
            <person name="Sharon I."/>
            <person name="Castelle C.J."/>
            <person name="Singh A."/>
            <person name="Wilkins M.J."/>
            <person name="Williams K.H."/>
            <person name="Banfield J.F."/>
        </authorList>
    </citation>
    <scope>NUCLEOTIDE SEQUENCE [LARGE SCALE GENOMIC DNA]</scope>
</reference>
<dbReference type="InterPro" id="IPR015943">
    <property type="entry name" value="WD40/YVTN_repeat-like_dom_sf"/>
</dbReference>
<accession>A0A0G1BHX1</accession>
<dbReference type="CDD" id="cd15482">
    <property type="entry name" value="Sialidase_non-viral"/>
    <property type="match status" value="1"/>
</dbReference>
<proteinExistence type="predicted"/>
<evidence type="ECO:0000259" key="1">
    <source>
        <dbReference type="Pfam" id="PF01551"/>
    </source>
</evidence>